<dbReference type="Proteomes" id="UP000092124">
    <property type="component" value="Unassembled WGS sequence"/>
</dbReference>
<accession>A0A1A6GDZ6</accession>
<comment type="caution">
    <text evidence="1">The sequence shown here is derived from an EMBL/GenBank/DDBJ whole genome shotgun (WGS) entry which is preliminary data.</text>
</comment>
<protein>
    <submittedName>
        <fullName evidence="1">Uncharacterized protein</fullName>
    </submittedName>
</protein>
<organism evidence="1 2">
    <name type="scientific">Neotoma lepida</name>
    <name type="common">Desert woodrat</name>
    <dbReference type="NCBI Taxonomy" id="56216"/>
    <lineage>
        <taxon>Eukaryota</taxon>
        <taxon>Metazoa</taxon>
        <taxon>Chordata</taxon>
        <taxon>Craniata</taxon>
        <taxon>Vertebrata</taxon>
        <taxon>Euteleostomi</taxon>
        <taxon>Mammalia</taxon>
        <taxon>Eutheria</taxon>
        <taxon>Euarchontoglires</taxon>
        <taxon>Glires</taxon>
        <taxon>Rodentia</taxon>
        <taxon>Myomorpha</taxon>
        <taxon>Muroidea</taxon>
        <taxon>Cricetidae</taxon>
        <taxon>Neotominae</taxon>
        <taxon>Neotoma</taxon>
    </lineage>
</organism>
<dbReference type="AlphaFoldDB" id="A0A1A6GDZ6"/>
<name>A0A1A6GDZ6_NEOLE</name>
<sequence>MGNIDIRYGNVYSAIPQELGLTRCYKKHSI</sequence>
<reference evidence="1 2" key="1">
    <citation type="submission" date="2016-06" db="EMBL/GenBank/DDBJ databases">
        <title>The Draft Genome Sequence and Annotation of the Desert Woodrat Neotoma lepida.</title>
        <authorList>
            <person name="Campbell M."/>
            <person name="Oakeson K.F."/>
            <person name="Yandell M."/>
            <person name="Halpert J.R."/>
            <person name="Dearing D."/>
        </authorList>
    </citation>
    <scope>NUCLEOTIDE SEQUENCE [LARGE SCALE GENOMIC DNA]</scope>
    <source>
        <strain evidence="1">417</strain>
        <tissue evidence="1">Liver</tissue>
    </source>
</reference>
<keyword evidence="2" id="KW-1185">Reference proteome</keyword>
<dbReference type="EMBL" id="LZPO01097560">
    <property type="protein sequence ID" value="OBS63975.1"/>
    <property type="molecule type" value="Genomic_DNA"/>
</dbReference>
<feature type="non-terminal residue" evidence="1">
    <location>
        <position position="30"/>
    </location>
</feature>
<gene>
    <name evidence="1" type="ORF">A6R68_07485</name>
</gene>
<evidence type="ECO:0000313" key="2">
    <source>
        <dbReference type="Proteomes" id="UP000092124"/>
    </source>
</evidence>
<evidence type="ECO:0000313" key="1">
    <source>
        <dbReference type="EMBL" id="OBS63975.1"/>
    </source>
</evidence>
<proteinExistence type="predicted"/>